<dbReference type="OrthoDB" id="5935281at2759"/>
<accession>A0A0V1HCK6</accession>
<keyword evidence="3" id="KW-1185">Reference proteome</keyword>
<organism evidence="2 3">
    <name type="scientific">Trichinella zimbabwensis</name>
    <dbReference type="NCBI Taxonomy" id="268475"/>
    <lineage>
        <taxon>Eukaryota</taxon>
        <taxon>Metazoa</taxon>
        <taxon>Ecdysozoa</taxon>
        <taxon>Nematoda</taxon>
        <taxon>Enoplea</taxon>
        <taxon>Dorylaimia</taxon>
        <taxon>Trichinellida</taxon>
        <taxon>Trichinellidae</taxon>
        <taxon>Trichinella</taxon>
    </lineage>
</organism>
<protein>
    <submittedName>
        <fullName evidence="2">Uncharacterized protein</fullName>
    </submittedName>
</protein>
<evidence type="ECO:0000256" key="1">
    <source>
        <dbReference type="SAM" id="MobiDB-lite"/>
    </source>
</evidence>
<dbReference type="Proteomes" id="UP000055024">
    <property type="component" value="Unassembled WGS sequence"/>
</dbReference>
<dbReference type="AlphaFoldDB" id="A0A0V1HCK6"/>
<gene>
    <name evidence="2" type="ORF">T11_11280</name>
</gene>
<sequence>MGPEASGSDLPFSCVGSRIREEPTTICRDPNEAFHRSISGRVDDRQETGLLQAGAKRDDPFPLRRHETSLLRRERHGQARPLLCGFLQTGRTVPPELVLTEGVQGAAAAELISRIVRGGTISPLGRISQAENLLHAVRHEGFPPSWVALDPTEDDGTVAPTRGSVEGEA</sequence>
<proteinExistence type="predicted"/>
<dbReference type="EMBL" id="JYDP01000097">
    <property type="protein sequence ID" value="KRZ07749.1"/>
    <property type="molecule type" value="Genomic_DNA"/>
</dbReference>
<evidence type="ECO:0000313" key="3">
    <source>
        <dbReference type="Proteomes" id="UP000055024"/>
    </source>
</evidence>
<feature type="region of interest" description="Disordered" evidence="1">
    <location>
        <begin position="150"/>
        <end position="169"/>
    </location>
</feature>
<evidence type="ECO:0000313" key="2">
    <source>
        <dbReference type="EMBL" id="KRZ07749.1"/>
    </source>
</evidence>
<name>A0A0V1HCK6_9BILA</name>
<comment type="caution">
    <text evidence="2">The sequence shown here is derived from an EMBL/GenBank/DDBJ whole genome shotgun (WGS) entry which is preliminary data.</text>
</comment>
<reference evidence="2 3" key="1">
    <citation type="submission" date="2015-01" db="EMBL/GenBank/DDBJ databases">
        <title>Evolution of Trichinella species and genotypes.</title>
        <authorList>
            <person name="Korhonen P.K."/>
            <person name="Edoardo P."/>
            <person name="Giuseppe L.R."/>
            <person name="Gasser R.B."/>
        </authorList>
    </citation>
    <scope>NUCLEOTIDE SEQUENCE [LARGE SCALE GENOMIC DNA]</scope>
    <source>
        <strain evidence="2">ISS1029</strain>
    </source>
</reference>